<accession>A0ACC4DPY7</accession>
<comment type="caution">
    <text evidence="1">The sequence shown here is derived from an EMBL/GenBank/DDBJ whole genome shotgun (WGS) entry which is preliminary data.</text>
</comment>
<dbReference type="Proteomes" id="UP001638806">
    <property type="component" value="Unassembled WGS sequence"/>
</dbReference>
<keyword evidence="2" id="KW-1185">Reference proteome</keyword>
<sequence>MFFAKPRPKKSILPPPSKKRKTTSAVEEVTFDNDARHEFLTGFHKRKQQRIKFAQEQAAKQARQEKLETRKQMRDERKREVEQHVETVNRLLRESGAVVDPVEAGPDLDIVDHEEEYVDEDRYTTVTVESVSVSRDGLSKPQLENDKEQDDENEDADEDKEGKSEGKEPSRPKKKKKKFRYETKIERQLTERKHRAKSRKY</sequence>
<name>A0ACC4DPY7_PURLI</name>
<organism evidence="1 2">
    <name type="scientific">Purpureocillium lilacinum</name>
    <name type="common">Paecilomyces lilacinus</name>
    <dbReference type="NCBI Taxonomy" id="33203"/>
    <lineage>
        <taxon>Eukaryota</taxon>
        <taxon>Fungi</taxon>
        <taxon>Dikarya</taxon>
        <taxon>Ascomycota</taxon>
        <taxon>Pezizomycotina</taxon>
        <taxon>Sordariomycetes</taxon>
        <taxon>Hypocreomycetidae</taxon>
        <taxon>Hypocreales</taxon>
        <taxon>Ophiocordycipitaceae</taxon>
        <taxon>Purpureocillium</taxon>
    </lineage>
</organism>
<dbReference type="EMBL" id="JBGNUJ010000007">
    <property type="protein sequence ID" value="KAL3957902.1"/>
    <property type="molecule type" value="Genomic_DNA"/>
</dbReference>
<gene>
    <name evidence="1" type="ORF">ACCO45_008480</name>
</gene>
<protein>
    <submittedName>
        <fullName evidence="1">Uncharacterized protein</fullName>
    </submittedName>
</protein>
<reference evidence="1" key="1">
    <citation type="submission" date="2024-12" db="EMBL/GenBank/DDBJ databases">
        <title>Comparative genomics and development of molecular markers within Purpureocillium lilacinum and among Purpureocillium species.</title>
        <authorList>
            <person name="Yeh Z.-Y."/>
            <person name="Ni N.-T."/>
            <person name="Lo P.-H."/>
            <person name="Mushyakhwo K."/>
            <person name="Lin C.-F."/>
            <person name="Nai Y.-S."/>
        </authorList>
    </citation>
    <scope>NUCLEOTIDE SEQUENCE</scope>
    <source>
        <strain evidence="1">NCHU-NPUST-175</strain>
    </source>
</reference>
<evidence type="ECO:0000313" key="1">
    <source>
        <dbReference type="EMBL" id="KAL3957902.1"/>
    </source>
</evidence>
<proteinExistence type="predicted"/>
<evidence type="ECO:0000313" key="2">
    <source>
        <dbReference type="Proteomes" id="UP001638806"/>
    </source>
</evidence>